<keyword evidence="2" id="KW-0472">Membrane</keyword>
<proteinExistence type="predicted"/>
<dbReference type="AlphaFoldDB" id="A0A839VGA9"/>
<keyword evidence="5" id="KW-1185">Reference proteome</keyword>
<reference evidence="4 5" key="1">
    <citation type="submission" date="2020-08" db="EMBL/GenBank/DDBJ databases">
        <title>Genomic Encyclopedia of Type Strains, Phase III (KMG-III): the genomes of soil and plant-associated and newly described type strains.</title>
        <authorList>
            <person name="Whitman W."/>
        </authorList>
    </citation>
    <scope>NUCLEOTIDE SEQUENCE [LARGE SCALE GENOMIC DNA]</scope>
    <source>
        <strain evidence="4 5">CECT 7282</strain>
    </source>
</reference>
<dbReference type="Proteomes" id="UP000547614">
    <property type="component" value="Unassembled WGS sequence"/>
</dbReference>
<sequence length="437" mass="46507">MRRHLHAFRRLLLLITCLSLVTAAWSQSSPTPSEPPPREDTPDTRLRLDWKRDAESLRVMTLQGQDITGEAQPRQEADQVSLAVSRHQPFVVKDERVETLTLRSEERLVLPGGLVVPDVAQTDETGKSVTGEGGALIASWIRLTLAPSPIPAIWHEETRAYHTDLSFGLRSPDSRRNAAPLSHPVTVRMGFSGLEALEAVPALTLEATGLAHEKTVSLRFLPRTPTPIVRVRSTLSDVDLEIEALPRLTVRPASSSLMGLGLAAQEVTIVQLAPHGVPLPAESPTDIDVTLHGGGHLESGRLQLAPDASAASFSLRSRGLAPITVTAFAGGMRGSATIEQHFPWGPVIAALGGGALGGFARRFVKGARKRQAPRRLIEGVVVASIAYVAGVLGVGYLALPTAVVASEAGAFLTGALTGFLGVTVLEALSRQRARPTG</sequence>
<keyword evidence="3" id="KW-0732">Signal</keyword>
<protein>
    <recommendedName>
        <fullName evidence="6">Transmembrane protein</fullName>
    </recommendedName>
</protein>
<feature type="transmembrane region" description="Helical" evidence="2">
    <location>
        <begin position="376"/>
        <end position="398"/>
    </location>
</feature>
<comment type="caution">
    <text evidence="4">The sequence shown here is derived from an EMBL/GenBank/DDBJ whole genome shotgun (WGS) entry which is preliminary data.</text>
</comment>
<evidence type="ECO:0000256" key="1">
    <source>
        <dbReference type="SAM" id="MobiDB-lite"/>
    </source>
</evidence>
<name>A0A839VGA9_9GAMM</name>
<gene>
    <name evidence="4" type="ORF">FHR94_003657</name>
</gene>
<keyword evidence="2" id="KW-1133">Transmembrane helix</keyword>
<keyword evidence="2" id="KW-0812">Transmembrane</keyword>
<evidence type="ECO:0008006" key="6">
    <source>
        <dbReference type="Google" id="ProtNLM"/>
    </source>
</evidence>
<feature type="region of interest" description="Disordered" evidence="1">
    <location>
        <begin position="25"/>
        <end position="44"/>
    </location>
</feature>
<feature type="signal peptide" evidence="3">
    <location>
        <begin position="1"/>
        <end position="26"/>
    </location>
</feature>
<evidence type="ECO:0000313" key="4">
    <source>
        <dbReference type="EMBL" id="MBB3192369.1"/>
    </source>
</evidence>
<accession>A0A839VGA9</accession>
<evidence type="ECO:0000256" key="3">
    <source>
        <dbReference type="SAM" id="SignalP"/>
    </source>
</evidence>
<evidence type="ECO:0000313" key="5">
    <source>
        <dbReference type="Proteomes" id="UP000547614"/>
    </source>
</evidence>
<feature type="transmembrane region" description="Helical" evidence="2">
    <location>
        <begin position="342"/>
        <end position="364"/>
    </location>
</feature>
<dbReference type="RefSeq" id="WP_183327924.1">
    <property type="nucleotide sequence ID" value="NZ_JACHXP010000027.1"/>
</dbReference>
<feature type="transmembrane region" description="Helical" evidence="2">
    <location>
        <begin position="410"/>
        <end position="428"/>
    </location>
</feature>
<evidence type="ECO:0000256" key="2">
    <source>
        <dbReference type="SAM" id="Phobius"/>
    </source>
</evidence>
<feature type="chain" id="PRO_5032378321" description="Transmembrane protein" evidence="3">
    <location>
        <begin position="27"/>
        <end position="437"/>
    </location>
</feature>
<dbReference type="EMBL" id="JACHXP010000027">
    <property type="protein sequence ID" value="MBB3192369.1"/>
    <property type="molecule type" value="Genomic_DNA"/>
</dbReference>
<organism evidence="4 5">
    <name type="scientific">Halomonas cerina</name>
    <dbReference type="NCBI Taxonomy" id="447424"/>
    <lineage>
        <taxon>Bacteria</taxon>
        <taxon>Pseudomonadati</taxon>
        <taxon>Pseudomonadota</taxon>
        <taxon>Gammaproteobacteria</taxon>
        <taxon>Oceanospirillales</taxon>
        <taxon>Halomonadaceae</taxon>
        <taxon>Halomonas</taxon>
    </lineage>
</organism>